<evidence type="ECO:0000313" key="3">
    <source>
        <dbReference type="Proteomes" id="UP000653797"/>
    </source>
</evidence>
<dbReference type="PANTHER" id="PTHR45947">
    <property type="entry name" value="SULFOQUINOVOSYL TRANSFERASE SQD2"/>
    <property type="match status" value="1"/>
</dbReference>
<dbReference type="RefSeq" id="WP_191037020.1">
    <property type="nucleotide sequence ID" value="NZ_JACXAA010000001.1"/>
</dbReference>
<dbReference type="Pfam" id="PF00534">
    <property type="entry name" value="Glycos_transf_1"/>
    <property type="match status" value="1"/>
</dbReference>
<protein>
    <submittedName>
        <fullName evidence="2">Glycosyltransferase family 4 protein</fullName>
    </submittedName>
</protein>
<comment type="caution">
    <text evidence="2">The sequence shown here is derived from an EMBL/GenBank/DDBJ whole genome shotgun (WGS) entry which is preliminary data.</text>
</comment>
<reference evidence="2" key="1">
    <citation type="submission" date="2020-09" db="EMBL/GenBank/DDBJ databases">
        <authorList>
            <person name="Kim M.K."/>
        </authorList>
    </citation>
    <scope>NUCLEOTIDE SEQUENCE</scope>
    <source>
        <strain evidence="2">BT704</strain>
    </source>
</reference>
<dbReference type="EMBL" id="JACXAA010000001">
    <property type="protein sequence ID" value="MBD2751371.1"/>
    <property type="molecule type" value="Genomic_DNA"/>
</dbReference>
<dbReference type="InterPro" id="IPR050194">
    <property type="entry name" value="Glycosyltransferase_grp1"/>
</dbReference>
<dbReference type="GO" id="GO:0016758">
    <property type="term" value="F:hexosyltransferase activity"/>
    <property type="evidence" value="ECO:0007669"/>
    <property type="project" value="TreeGrafter"/>
</dbReference>
<gene>
    <name evidence="2" type="ORF">IC230_00590</name>
</gene>
<dbReference type="CDD" id="cd03794">
    <property type="entry name" value="GT4_WbuB-like"/>
    <property type="match status" value="1"/>
</dbReference>
<dbReference type="Proteomes" id="UP000653797">
    <property type="component" value="Unassembled WGS sequence"/>
</dbReference>
<evidence type="ECO:0000313" key="2">
    <source>
        <dbReference type="EMBL" id="MBD2751371.1"/>
    </source>
</evidence>
<dbReference type="SUPFAM" id="SSF53756">
    <property type="entry name" value="UDP-Glycosyltransferase/glycogen phosphorylase"/>
    <property type="match status" value="1"/>
</dbReference>
<name>A0A927AWZ9_9BACT</name>
<evidence type="ECO:0000259" key="1">
    <source>
        <dbReference type="Pfam" id="PF00534"/>
    </source>
</evidence>
<keyword evidence="3" id="KW-1185">Reference proteome</keyword>
<dbReference type="PANTHER" id="PTHR45947:SF3">
    <property type="entry name" value="SULFOQUINOVOSYL TRANSFERASE SQD2"/>
    <property type="match status" value="1"/>
</dbReference>
<proteinExistence type="predicted"/>
<sequence length="401" mass="45929">MNILYLTFYFEPDLSPGSFRNTALVNELCQQLPEGSHVHVITTQPNRYQSYRPWAQEREEKLQDNCRITIDRVALPAHSGRKFAQIRAFFTYIRATYERSEGKAYDLVFASSSKLFTASLGATLAHSMRAPLFLDIRDLFRKGLLDLHKNPFIQLALNPIVRFVESFTFRSATHINLVSEGFQFYFKAYPQATYSYFTNGVDDIFLTSEQTPPSQKMKEQSEVKIILYAGNIGDGQALHKIIPQAAQRLGDRYHFVVIGEGNARSKLEKAIRDNTIRNVDLRKPVGRQELIVEYQKADYLFVHLSKLGVCKHVLPSKLFDYGATNKPILAGVTGFAASFVRENLRNSILFTPGDVESLASQLHKVPYRTEERVDFITRFQRKTISRAMARQIRQTLEAARR</sequence>
<dbReference type="Gene3D" id="3.40.50.2000">
    <property type="entry name" value="Glycogen Phosphorylase B"/>
    <property type="match status" value="2"/>
</dbReference>
<dbReference type="InterPro" id="IPR001296">
    <property type="entry name" value="Glyco_trans_1"/>
</dbReference>
<dbReference type="AlphaFoldDB" id="A0A927AWZ9"/>
<accession>A0A927AWZ9</accession>
<organism evidence="2 3">
    <name type="scientific">Spirosoma validum</name>
    <dbReference type="NCBI Taxonomy" id="2771355"/>
    <lineage>
        <taxon>Bacteria</taxon>
        <taxon>Pseudomonadati</taxon>
        <taxon>Bacteroidota</taxon>
        <taxon>Cytophagia</taxon>
        <taxon>Cytophagales</taxon>
        <taxon>Cytophagaceae</taxon>
        <taxon>Spirosoma</taxon>
    </lineage>
</organism>
<feature type="domain" description="Glycosyl transferase family 1" evidence="1">
    <location>
        <begin position="215"/>
        <end position="376"/>
    </location>
</feature>